<dbReference type="OrthoDB" id="3571292at2"/>
<evidence type="ECO:0000313" key="3">
    <source>
        <dbReference type="Proteomes" id="UP000318297"/>
    </source>
</evidence>
<dbReference type="Gene3D" id="3.40.50.150">
    <property type="entry name" value="Vaccinia Virus protein VP39"/>
    <property type="match status" value="1"/>
</dbReference>
<dbReference type="NCBIfam" id="NF041255">
    <property type="entry name" value="mycofact_MftM"/>
    <property type="match status" value="1"/>
</dbReference>
<dbReference type="SUPFAM" id="SSF53335">
    <property type="entry name" value="S-adenosyl-L-methionine-dependent methyltransferases"/>
    <property type="match status" value="1"/>
</dbReference>
<evidence type="ECO:0000259" key="1">
    <source>
        <dbReference type="Pfam" id="PF08241"/>
    </source>
</evidence>
<evidence type="ECO:0000313" key="2">
    <source>
        <dbReference type="EMBL" id="TWE11940.1"/>
    </source>
</evidence>
<feature type="domain" description="Methyltransferase type 11" evidence="1">
    <location>
        <begin position="151"/>
        <end position="240"/>
    </location>
</feature>
<dbReference type="RefSeq" id="WP_145225541.1">
    <property type="nucleotide sequence ID" value="NZ_VIVQ01000001.1"/>
</dbReference>
<reference evidence="2 3" key="1">
    <citation type="submission" date="2019-06" db="EMBL/GenBank/DDBJ databases">
        <title>Sequencing the genomes of 1000 actinobacteria strains.</title>
        <authorList>
            <person name="Klenk H.-P."/>
        </authorList>
    </citation>
    <scope>NUCLEOTIDE SEQUENCE [LARGE SCALE GENOMIC DNA]</scope>
    <source>
        <strain evidence="2 3">DSM 19560</strain>
    </source>
</reference>
<dbReference type="Proteomes" id="UP000318297">
    <property type="component" value="Unassembled WGS sequence"/>
</dbReference>
<keyword evidence="3" id="KW-1185">Reference proteome</keyword>
<accession>A0A561E8P9</accession>
<dbReference type="CDD" id="cd02440">
    <property type="entry name" value="AdoMet_MTases"/>
    <property type="match status" value="1"/>
</dbReference>
<name>A0A561E8P9_9MICO</name>
<dbReference type="EMBL" id="VIVQ01000001">
    <property type="protein sequence ID" value="TWE11940.1"/>
    <property type="molecule type" value="Genomic_DNA"/>
</dbReference>
<sequence length="294" mass="32250">MTTIDEQPIDPMAAAPGGRYHDGYVTVVRGAAPAQARLVATTPIFGVYADDGLLVTHTLRPDQLDDDLTGLLNTQLFEPGWVRGVELFERIFTGVVLTSADEPLDAWELYYRNTIRREKEGPQTDAPPGGVDDFTPVHQHAADLVAGHRVLELGCCFGFLSLRLAERGHDVTASDFSEGTVRLLEQVAPRLGAPLTTLVADAGHVPLTDRCVDTVLAVHLLEHLDAAHGERVLRESLRLAARRVVVAVPYETEADEAFGHVRTIDEDDLRDWGRRSGCAFDVHSFHGGWLVLDH</sequence>
<comment type="caution">
    <text evidence="2">The sequence shown here is derived from an EMBL/GenBank/DDBJ whole genome shotgun (WGS) entry which is preliminary data.</text>
</comment>
<keyword evidence="2" id="KW-0489">Methyltransferase</keyword>
<dbReference type="GO" id="GO:0032259">
    <property type="term" value="P:methylation"/>
    <property type="evidence" value="ECO:0007669"/>
    <property type="project" value="UniProtKB-KW"/>
</dbReference>
<dbReference type="Pfam" id="PF08241">
    <property type="entry name" value="Methyltransf_11"/>
    <property type="match status" value="1"/>
</dbReference>
<organism evidence="2 3">
    <name type="scientific">Rudaeicoccus suwonensis</name>
    <dbReference type="NCBI Taxonomy" id="657409"/>
    <lineage>
        <taxon>Bacteria</taxon>
        <taxon>Bacillati</taxon>
        <taxon>Actinomycetota</taxon>
        <taxon>Actinomycetes</taxon>
        <taxon>Micrococcales</taxon>
        <taxon>Dermacoccaceae</taxon>
        <taxon>Rudaeicoccus</taxon>
    </lineage>
</organism>
<dbReference type="InterPro" id="IPR013216">
    <property type="entry name" value="Methyltransf_11"/>
</dbReference>
<gene>
    <name evidence="2" type="ORF">BKA23_0733</name>
</gene>
<proteinExistence type="predicted"/>
<dbReference type="GO" id="GO:0008757">
    <property type="term" value="F:S-adenosylmethionine-dependent methyltransferase activity"/>
    <property type="evidence" value="ECO:0007669"/>
    <property type="project" value="InterPro"/>
</dbReference>
<protein>
    <submittedName>
        <fullName evidence="2">Methyltransferase family protein</fullName>
    </submittedName>
</protein>
<dbReference type="AlphaFoldDB" id="A0A561E8P9"/>
<dbReference type="InterPro" id="IPR029063">
    <property type="entry name" value="SAM-dependent_MTases_sf"/>
</dbReference>
<keyword evidence="2" id="KW-0808">Transferase</keyword>